<organism evidence="2 3">
    <name type="scientific">Burkholderia cenocepacia</name>
    <dbReference type="NCBI Taxonomy" id="95486"/>
    <lineage>
        <taxon>Bacteria</taxon>
        <taxon>Pseudomonadati</taxon>
        <taxon>Pseudomonadota</taxon>
        <taxon>Betaproteobacteria</taxon>
        <taxon>Burkholderiales</taxon>
        <taxon>Burkholderiaceae</taxon>
        <taxon>Burkholderia</taxon>
        <taxon>Burkholderia cepacia complex</taxon>
    </lineage>
</organism>
<dbReference type="OrthoDB" id="9015676at2"/>
<evidence type="ECO:0000256" key="1">
    <source>
        <dbReference type="SAM" id="MobiDB-lite"/>
    </source>
</evidence>
<protein>
    <submittedName>
        <fullName evidence="2">Uncharacterized protein</fullName>
    </submittedName>
</protein>
<dbReference type="Proteomes" id="UP000188543">
    <property type="component" value="Unassembled WGS sequence"/>
</dbReference>
<sequence>MHAASAAWRAFECTEAVGAGTGAIRSVRRGRDERSGDRYETRSCTDSARDPTRGDEAVCASIRARACVTAGFRWWMVSYRLLSIFMIRYAK</sequence>
<feature type="region of interest" description="Disordered" evidence="1">
    <location>
        <begin position="28"/>
        <end position="53"/>
    </location>
</feature>
<comment type="caution">
    <text evidence="2">The sequence shown here is derived from an EMBL/GenBank/DDBJ whole genome shotgun (WGS) entry which is preliminary data.</text>
</comment>
<accession>A0A1V2W0W0</accession>
<dbReference type="EMBL" id="MUTJ01000067">
    <property type="protein sequence ID" value="ONU82506.1"/>
    <property type="molecule type" value="Genomic_DNA"/>
</dbReference>
<feature type="compositionally biased region" description="Basic and acidic residues" evidence="1">
    <location>
        <begin position="29"/>
        <end position="53"/>
    </location>
</feature>
<name>A0A1V2W0W0_9BURK</name>
<evidence type="ECO:0000313" key="3">
    <source>
        <dbReference type="Proteomes" id="UP000188543"/>
    </source>
</evidence>
<proteinExistence type="predicted"/>
<reference evidence="2 3" key="1">
    <citation type="submission" date="2016-08" db="EMBL/GenBank/DDBJ databases">
        <authorList>
            <person name="Seilhamer J.J."/>
        </authorList>
    </citation>
    <scope>NUCLEOTIDE SEQUENCE [LARGE SCALE GENOMIC DNA]</scope>
    <source>
        <strain evidence="2 3">VC14762</strain>
    </source>
</reference>
<dbReference type="AlphaFoldDB" id="A0A1V2W0W0"/>
<evidence type="ECO:0000313" key="2">
    <source>
        <dbReference type="EMBL" id="ONU82506.1"/>
    </source>
</evidence>
<gene>
    <name evidence="2" type="ORF">A8E72_21155</name>
</gene>